<evidence type="ECO:0000313" key="6">
    <source>
        <dbReference type="EMBL" id="KAJ8972079.1"/>
    </source>
</evidence>
<feature type="compositionally biased region" description="Polar residues" evidence="4">
    <location>
        <begin position="1"/>
        <end position="19"/>
    </location>
</feature>
<keyword evidence="1 3" id="KW-0863">Zinc-finger</keyword>
<evidence type="ECO:0000313" key="7">
    <source>
        <dbReference type="Proteomes" id="UP001162164"/>
    </source>
</evidence>
<dbReference type="PROSITE" id="PS50089">
    <property type="entry name" value="ZF_RING_2"/>
    <property type="match status" value="1"/>
</dbReference>
<dbReference type="Pfam" id="PF13412">
    <property type="entry name" value="HTH_24"/>
    <property type="match status" value="1"/>
</dbReference>
<evidence type="ECO:0000256" key="2">
    <source>
        <dbReference type="ARBA" id="ARBA00022833"/>
    </source>
</evidence>
<sequence length="260" mass="29638">MWSVGETSGFSSRPDQMNTKGAVETSKSGLLVRRSSIAFVYERKFEVASEVVIYGPTLSSHQIIKKLILKLNCSIDWLRYYDIDLAAIRRLLDSETSASTTCPSCDMPFDKGKKRRLIDNCGHERCYSCMFSSEVCPICTSNGTAQNVAHVYARPHHMLQTEEEVLDIVEDDPSTSTREIARQVNVSQHKVWKTVRENQLYPFHNNLTPGPDYTIFKCRIRAIPTLKIYYFVASELEVDILFDLNLDGLLDYQTLIAIYS</sequence>
<evidence type="ECO:0000259" key="5">
    <source>
        <dbReference type="PROSITE" id="PS50089"/>
    </source>
</evidence>
<keyword evidence="7" id="KW-1185">Reference proteome</keyword>
<proteinExistence type="predicted"/>
<evidence type="ECO:0000256" key="3">
    <source>
        <dbReference type="PROSITE-ProRule" id="PRU00175"/>
    </source>
</evidence>
<comment type="caution">
    <text evidence="6">The sequence shown here is derived from an EMBL/GenBank/DDBJ whole genome shotgun (WGS) entry which is preliminary data.</text>
</comment>
<organism evidence="6 7">
    <name type="scientific">Molorchus minor</name>
    <dbReference type="NCBI Taxonomy" id="1323400"/>
    <lineage>
        <taxon>Eukaryota</taxon>
        <taxon>Metazoa</taxon>
        <taxon>Ecdysozoa</taxon>
        <taxon>Arthropoda</taxon>
        <taxon>Hexapoda</taxon>
        <taxon>Insecta</taxon>
        <taxon>Pterygota</taxon>
        <taxon>Neoptera</taxon>
        <taxon>Endopterygota</taxon>
        <taxon>Coleoptera</taxon>
        <taxon>Polyphaga</taxon>
        <taxon>Cucujiformia</taxon>
        <taxon>Chrysomeloidea</taxon>
        <taxon>Cerambycidae</taxon>
        <taxon>Lamiinae</taxon>
        <taxon>Monochamini</taxon>
        <taxon>Molorchus</taxon>
    </lineage>
</organism>
<dbReference type="SUPFAM" id="SSF57850">
    <property type="entry name" value="RING/U-box"/>
    <property type="match status" value="1"/>
</dbReference>
<name>A0ABQ9J316_9CUCU</name>
<evidence type="ECO:0000256" key="4">
    <source>
        <dbReference type="SAM" id="MobiDB-lite"/>
    </source>
</evidence>
<keyword evidence="2" id="KW-0862">Zinc</keyword>
<gene>
    <name evidence="6" type="ORF">NQ317_007855</name>
</gene>
<dbReference type="InterPro" id="IPR001841">
    <property type="entry name" value="Znf_RING"/>
</dbReference>
<accession>A0ABQ9J316</accession>
<dbReference type="EMBL" id="JAPWTJ010001391">
    <property type="protein sequence ID" value="KAJ8972079.1"/>
    <property type="molecule type" value="Genomic_DNA"/>
</dbReference>
<feature type="domain" description="RING-type" evidence="5">
    <location>
        <begin position="102"/>
        <end position="140"/>
    </location>
</feature>
<protein>
    <recommendedName>
        <fullName evidence="5">RING-type domain-containing protein</fullName>
    </recommendedName>
</protein>
<feature type="region of interest" description="Disordered" evidence="4">
    <location>
        <begin position="1"/>
        <end position="21"/>
    </location>
</feature>
<keyword evidence="1 3" id="KW-0479">Metal-binding</keyword>
<dbReference type="Proteomes" id="UP001162164">
    <property type="component" value="Unassembled WGS sequence"/>
</dbReference>
<evidence type="ECO:0000256" key="1">
    <source>
        <dbReference type="ARBA" id="ARBA00022771"/>
    </source>
</evidence>
<reference evidence="6" key="1">
    <citation type="journal article" date="2023" name="Insect Mol. Biol.">
        <title>Genome sequencing provides insights into the evolution of gene families encoding plant cell wall-degrading enzymes in longhorned beetles.</title>
        <authorList>
            <person name="Shin N.R."/>
            <person name="Okamura Y."/>
            <person name="Kirsch R."/>
            <person name="Pauchet Y."/>
        </authorList>
    </citation>
    <scope>NUCLEOTIDE SEQUENCE</scope>
    <source>
        <strain evidence="6">MMC_N1</strain>
    </source>
</reference>